<comment type="similarity">
    <text evidence="8">Belongs to the small Tim family.</text>
</comment>
<dbReference type="InterPro" id="IPR050673">
    <property type="entry name" value="Mito_inner_translocase_sub"/>
</dbReference>
<dbReference type="EMBL" id="BSDZ01000009">
    <property type="protein sequence ID" value="GLI61055.1"/>
    <property type="molecule type" value="Genomic_DNA"/>
</dbReference>
<evidence type="ECO:0000256" key="8">
    <source>
        <dbReference type="RuleBase" id="RU367043"/>
    </source>
</evidence>
<evidence type="ECO:0000256" key="3">
    <source>
        <dbReference type="ARBA" id="ARBA00022833"/>
    </source>
</evidence>
<comment type="function">
    <text evidence="8">Mitochondrial intermembrane chaperone that participates in the import and insertion of some multi-pass transmembrane proteins into the mitochondrial inner membrane. Also required for the transfer of beta-barrel precursors from the TOM complex to the sorting and assembly machinery (SAM complex) of the outer membrane. Acts as a chaperone-like protein that protects the hydrophobic precursors from aggregation and guide them through the mitochondrial intermembrane space.</text>
</comment>
<evidence type="ECO:0000256" key="2">
    <source>
        <dbReference type="ARBA" id="ARBA00022723"/>
    </source>
</evidence>
<dbReference type="PANTHER" id="PTHR13172">
    <property type="entry name" value="MITOCHONDRIAL IMPORT INNER MEMBRANE TRANSLOCASE SUBUNIT TIM9B"/>
    <property type="match status" value="1"/>
</dbReference>
<reference evidence="10 11" key="1">
    <citation type="journal article" date="2023" name="IScience">
        <title>Expanded male sex-determining region conserved during the evolution of homothallism in the green alga Volvox.</title>
        <authorList>
            <person name="Yamamoto K."/>
            <person name="Matsuzaki R."/>
            <person name="Mahakham W."/>
            <person name="Heman W."/>
            <person name="Sekimoto H."/>
            <person name="Kawachi M."/>
            <person name="Minakuchi Y."/>
            <person name="Toyoda A."/>
            <person name="Nozaki H."/>
        </authorList>
    </citation>
    <scope>NUCLEOTIDE SEQUENCE [LARGE SCALE GENOMIC DNA]</scope>
    <source>
        <strain evidence="10 11">NIES-4468</strain>
    </source>
</reference>
<comment type="domain">
    <text evidence="8">The twin CX3C motif contains 4 conserved Cys residues that form 2 disulfide bonds in the mitochondrial intermembrane space.</text>
</comment>
<keyword evidence="8" id="KW-0143">Chaperone</keyword>
<keyword evidence="8" id="KW-0999">Mitochondrion inner membrane</keyword>
<keyword evidence="2" id="KW-0479">Metal-binding</keyword>
<evidence type="ECO:0000256" key="5">
    <source>
        <dbReference type="ARBA" id="ARBA00023010"/>
    </source>
</evidence>
<comment type="subunit">
    <text evidence="8">Heterohexamer.</text>
</comment>
<evidence type="ECO:0000259" key="9">
    <source>
        <dbReference type="Pfam" id="PF02953"/>
    </source>
</evidence>
<accession>A0ABQ5RU43</accession>
<evidence type="ECO:0000256" key="7">
    <source>
        <dbReference type="ARBA" id="ARBA00023157"/>
    </source>
</evidence>
<proteinExistence type="inferred from homology"/>
<evidence type="ECO:0000256" key="4">
    <source>
        <dbReference type="ARBA" id="ARBA00022927"/>
    </source>
</evidence>
<evidence type="ECO:0000256" key="1">
    <source>
        <dbReference type="ARBA" id="ARBA00022448"/>
    </source>
</evidence>
<keyword evidence="7 8" id="KW-1015">Disulfide bond</keyword>
<sequence>MNFPLDSVQDLPDDAKMALGAALEQMQVRDSLKMYNRLVERCFKECVEDMRSKALTAKEEQCVAKCCEKFMHVTARVGMRFQEFFSQMEQQAAAAAAAAAAAGSQGK</sequence>
<gene>
    <name evidence="10" type="ORF">VaNZ11_003317</name>
</gene>
<comment type="subcellular location">
    <subcellularLocation>
        <location evidence="8">Mitochondrion inner membrane</location>
        <topology evidence="8">Peripheral membrane protein</topology>
        <orientation evidence="8">Intermembrane side</orientation>
    </subcellularLocation>
</comment>
<keyword evidence="11" id="KW-1185">Reference proteome</keyword>
<feature type="domain" description="Tim10-like" evidence="9">
    <location>
        <begin position="23"/>
        <end position="83"/>
    </location>
</feature>
<dbReference type="Pfam" id="PF02953">
    <property type="entry name" value="zf-Tim10_DDP"/>
    <property type="match status" value="1"/>
</dbReference>
<name>A0ABQ5RU43_9CHLO</name>
<keyword evidence="4 8" id="KW-0653">Protein transport</keyword>
<evidence type="ECO:0000256" key="6">
    <source>
        <dbReference type="ARBA" id="ARBA00023128"/>
    </source>
</evidence>
<protein>
    <recommendedName>
        <fullName evidence="8">Mitochondrial import inner membrane translocase subunit</fullName>
    </recommendedName>
</protein>
<comment type="caution">
    <text evidence="10">The sequence shown here is derived from an EMBL/GenBank/DDBJ whole genome shotgun (WGS) entry which is preliminary data.</text>
</comment>
<evidence type="ECO:0000313" key="10">
    <source>
        <dbReference type="EMBL" id="GLI61055.1"/>
    </source>
</evidence>
<dbReference type="Gene3D" id="1.10.287.810">
    <property type="entry name" value="Mitochondrial import inner membrane translocase subunit tim13 like domains"/>
    <property type="match status" value="1"/>
</dbReference>
<keyword evidence="6 8" id="KW-0496">Mitochondrion</keyword>
<keyword evidence="8" id="KW-0472">Membrane</keyword>
<dbReference type="Proteomes" id="UP001165090">
    <property type="component" value="Unassembled WGS sequence"/>
</dbReference>
<keyword evidence="5 8" id="KW-0811">Translocation</keyword>
<dbReference type="InterPro" id="IPR004217">
    <property type="entry name" value="Tim10-like"/>
</dbReference>
<keyword evidence="1 8" id="KW-0813">Transport</keyword>
<dbReference type="InterPro" id="IPR035427">
    <property type="entry name" value="Tim10-like_dom_sf"/>
</dbReference>
<organism evidence="10 11">
    <name type="scientific">Volvox africanus</name>
    <dbReference type="NCBI Taxonomy" id="51714"/>
    <lineage>
        <taxon>Eukaryota</taxon>
        <taxon>Viridiplantae</taxon>
        <taxon>Chlorophyta</taxon>
        <taxon>core chlorophytes</taxon>
        <taxon>Chlorophyceae</taxon>
        <taxon>CS clade</taxon>
        <taxon>Chlamydomonadales</taxon>
        <taxon>Volvocaceae</taxon>
        <taxon>Volvox</taxon>
    </lineage>
</organism>
<evidence type="ECO:0000313" key="11">
    <source>
        <dbReference type="Proteomes" id="UP001165090"/>
    </source>
</evidence>
<dbReference type="SUPFAM" id="SSF144122">
    <property type="entry name" value="Tim10-like"/>
    <property type="match status" value="1"/>
</dbReference>
<keyword evidence="3" id="KW-0862">Zinc</keyword>